<dbReference type="AlphaFoldDB" id="A0A845U9U9"/>
<evidence type="ECO:0000313" key="1">
    <source>
        <dbReference type="EMBL" id="NDU42661.1"/>
    </source>
</evidence>
<sequence length="136" mass="14670">MNRCVFVIAQDIPVGLVANTAAILSMTLGRNFPNLIGPDLIDGAGTFHRGITTLVLPILKATSEVISTIRSKVLSKDSGDIFVADVSNAAQETKTYEEYAARLQIALEDDLRYLGLCLYGPDSAVRSLTGNLPLFR</sequence>
<dbReference type="InterPro" id="IPR017021">
    <property type="entry name" value="UCP033763"/>
</dbReference>
<name>A0A845U9U9_9PROT</name>
<reference evidence="1" key="1">
    <citation type="submission" date="2019-11" db="EMBL/GenBank/DDBJ databases">
        <title>Acidithiobacillus ferrianus sp. nov.: a facultatively anaerobic and extremely acidophilic chemolithoautotroph.</title>
        <authorList>
            <person name="Norris P.R."/>
            <person name="Falagan C."/>
            <person name="Moya-Beltran A."/>
            <person name="Castro M."/>
            <person name="Quatrini R."/>
            <person name="Johnson D.B."/>
        </authorList>
    </citation>
    <scope>NUCLEOTIDE SEQUENCE [LARGE SCALE GENOMIC DNA]</scope>
    <source>
        <strain evidence="1">MG</strain>
    </source>
</reference>
<protein>
    <submittedName>
        <fullName evidence="1">DUF2000 family protein</fullName>
    </submittedName>
</protein>
<dbReference type="SUPFAM" id="SSF102462">
    <property type="entry name" value="Peptidyl-tRNA hydrolase II"/>
    <property type="match status" value="1"/>
</dbReference>
<accession>A0A845U9U9</accession>
<dbReference type="RefSeq" id="WP_163097903.1">
    <property type="nucleotide sequence ID" value="NZ_CP127523.1"/>
</dbReference>
<organism evidence="1">
    <name type="scientific">Acidithiobacillus ferrianus</name>
    <dbReference type="NCBI Taxonomy" id="2678518"/>
    <lineage>
        <taxon>Bacteria</taxon>
        <taxon>Pseudomonadati</taxon>
        <taxon>Pseudomonadota</taxon>
        <taxon>Acidithiobacillia</taxon>
        <taxon>Acidithiobacillales</taxon>
        <taxon>Acidithiobacillaceae</taxon>
        <taxon>Acidithiobacillus</taxon>
    </lineage>
</organism>
<dbReference type="PIRSF" id="PIRSF033736">
    <property type="entry name" value="UCP033763"/>
    <property type="match status" value="1"/>
</dbReference>
<dbReference type="Gene3D" id="3.40.1490.10">
    <property type="entry name" value="Bit1"/>
    <property type="match status" value="1"/>
</dbReference>
<dbReference type="InterPro" id="IPR023476">
    <property type="entry name" value="Pep_tRNA_hydro_II_dom_sf"/>
</dbReference>
<gene>
    <name evidence="1" type="ORF">GL267_08415</name>
</gene>
<dbReference type="EMBL" id="WNJL01000034">
    <property type="protein sequence ID" value="NDU42661.1"/>
    <property type="molecule type" value="Genomic_DNA"/>
</dbReference>
<comment type="caution">
    <text evidence="1">The sequence shown here is derived from an EMBL/GenBank/DDBJ whole genome shotgun (WGS) entry which is preliminary data.</text>
</comment>
<dbReference type="InterPro" id="IPR018988">
    <property type="entry name" value="DUF2000"/>
</dbReference>
<dbReference type="Pfam" id="PF09391">
    <property type="entry name" value="DUF2000"/>
    <property type="match status" value="1"/>
</dbReference>
<proteinExistence type="predicted"/>